<dbReference type="RefSeq" id="WP_074969262.1">
    <property type="nucleotide sequence ID" value="NZ_CBCRYP010000030.1"/>
</dbReference>
<dbReference type="AlphaFoldDB" id="A0A1I3C9P0"/>
<evidence type="ECO:0008006" key="3">
    <source>
        <dbReference type="Google" id="ProtNLM"/>
    </source>
</evidence>
<sequence length="145" mass="16023">MTSRGWPALVIGLLAALAVGAGLVLTGGPSEARKERRDRQRDSDLSALAGLVRCLAEHDHRRLPQVLAPTPDCDWQARLQDPFTGKPYRYEVTGPRSYRLCADFELPEDRPPGLRDRDAAGCVSREYLPGRRTAPGAEATIPYRE</sequence>
<dbReference type="Proteomes" id="UP000183635">
    <property type="component" value="Unassembled WGS sequence"/>
</dbReference>
<keyword evidence="2" id="KW-1185">Reference proteome</keyword>
<organism evidence="1 2">
    <name type="scientific">Paracoccus aminovorans</name>
    <dbReference type="NCBI Taxonomy" id="34004"/>
    <lineage>
        <taxon>Bacteria</taxon>
        <taxon>Pseudomonadati</taxon>
        <taxon>Pseudomonadota</taxon>
        <taxon>Alphaproteobacteria</taxon>
        <taxon>Rhodobacterales</taxon>
        <taxon>Paracoccaceae</taxon>
        <taxon>Paracoccus</taxon>
    </lineage>
</organism>
<name>A0A1I3C9P0_9RHOB</name>
<reference evidence="1 2" key="1">
    <citation type="submission" date="2016-10" db="EMBL/GenBank/DDBJ databases">
        <authorList>
            <person name="de Groot N.N."/>
        </authorList>
    </citation>
    <scope>NUCLEOTIDE SEQUENCE [LARGE SCALE GENOMIC DNA]</scope>
    <source>
        <strain evidence="1 2">DSM 8537</strain>
    </source>
</reference>
<gene>
    <name evidence="1" type="ORF">SAMN04488021_1297</name>
</gene>
<dbReference type="OrthoDB" id="7847741at2"/>
<evidence type="ECO:0000313" key="1">
    <source>
        <dbReference type="EMBL" id="SFH70761.1"/>
    </source>
</evidence>
<accession>A0A1I3C9P0</accession>
<proteinExistence type="predicted"/>
<dbReference type="EMBL" id="FOPU01000029">
    <property type="protein sequence ID" value="SFH70761.1"/>
    <property type="molecule type" value="Genomic_DNA"/>
</dbReference>
<dbReference type="STRING" id="34004.SAMN04488021_1297"/>
<evidence type="ECO:0000313" key="2">
    <source>
        <dbReference type="Proteomes" id="UP000183635"/>
    </source>
</evidence>
<protein>
    <recommendedName>
        <fullName evidence="3">Tfp pilus assembly protein PilE</fullName>
    </recommendedName>
</protein>